<reference evidence="1" key="1">
    <citation type="submission" date="2022-11" db="EMBL/GenBank/DDBJ databases">
        <title>Centuries of genome instability and evolution in soft-shell clam transmissible cancer (bioRxiv).</title>
        <authorList>
            <person name="Hart S.F.M."/>
            <person name="Yonemitsu M.A."/>
            <person name="Giersch R.M."/>
            <person name="Beal B.F."/>
            <person name="Arriagada G."/>
            <person name="Davis B.W."/>
            <person name="Ostrander E.A."/>
            <person name="Goff S.P."/>
            <person name="Metzger M.J."/>
        </authorList>
    </citation>
    <scope>NUCLEOTIDE SEQUENCE</scope>
    <source>
        <strain evidence="1">MELC-2E11</strain>
        <tissue evidence="1">Siphon/mantle</tissue>
    </source>
</reference>
<accession>A0ABY7FD26</accession>
<evidence type="ECO:0000313" key="1">
    <source>
        <dbReference type="EMBL" id="WAR20068.1"/>
    </source>
</evidence>
<evidence type="ECO:0008006" key="3">
    <source>
        <dbReference type="Google" id="ProtNLM"/>
    </source>
</evidence>
<proteinExistence type="predicted"/>
<keyword evidence="2" id="KW-1185">Reference proteome</keyword>
<dbReference type="EMBL" id="CP111022">
    <property type="protein sequence ID" value="WAR20068.1"/>
    <property type="molecule type" value="Genomic_DNA"/>
</dbReference>
<organism evidence="1 2">
    <name type="scientific">Mya arenaria</name>
    <name type="common">Soft-shell clam</name>
    <dbReference type="NCBI Taxonomy" id="6604"/>
    <lineage>
        <taxon>Eukaryota</taxon>
        <taxon>Metazoa</taxon>
        <taxon>Spiralia</taxon>
        <taxon>Lophotrochozoa</taxon>
        <taxon>Mollusca</taxon>
        <taxon>Bivalvia</taxon>
        <taxon>Autobranchia</taxon>
        <taxon>Heteroconchia</taxon>
        <taxon>Euheterodonta</taxon>
        <taxon>Imparidentia</taxon>
        <taxon>Neoheterodontei</taxon>
        <taxon>Myida</taxon>
        <taxon>Myoidea</taxon>
        <taxon>Myidae</taxon>
        <taxon>Mya</taxon>
    </lineage>
</organism>
<name>A0ABY7FD26_MYAAR</name>
<protein>
    <recommendedName>
        <fullName evidence="3">Secreted protein</fullName>
    </recommendedName>
</protein>
<dbReference type="Proteomes" id="UP001164746">
    <property type="component" value="Chromosome 11"/>
</dbReference>
<gene>
    <name evidence="1" type="ORF">MAR_001906</name>
</gene>
<sequence>MECFVNHQILYLNPFGIESNNLMLKCRQYFTFFQYVWVLFGLLVSHAKGQYPLDWDLARTTARTCAHKQMNAGGNDGIIYGRERDVRLYCSGRLRFWGSGFSQARGGCFRLVCLD</sequence>
<evidence type="ECO:0000313" key="2">
    <source>
        <dbReference type="Proteomes" id="UP001164746"/>
    </source>
</evidence>